<dbReference type="CDD" id="cd02440">
    <property type="entry name" value="AdoMet_MTases"/>
    <property type="match status" value="1"/>
</dbReference>
<dbReference type="Pfam" id="PF22336">
    <property type="entry name" value="RhiE-like_linker"/>
    <property type="match status" value="1"/>
</dbReference>
<dbReference type="InterPro" id="IPR029063">
    <property type="entry name" value="SAM-dependent_MTases_sf"/>
</dbReference>
<dbReference type="SUPFAM" id="SSF53335">
    <property type="entry name" value="S-adenosyl-L-methionine-dependent methyltransferases"/>
    <property type="match status" value="1"/>
</dbReference>
<dbReference type="GO" id="GO:0008168">
    <property type="term" value="F:methyltransferase activity"/>
    <property type="evidence" value="ECO:0007669"/>
    <property type="project" value="UniProtKB-KW"/>
</dbReference>
<dbReference type="PROSITE" id="PS52004">
    <property type="entry name" value="KS3_2"/>
    <property type="match status" value="1"/>
</dbReference>
<dbReference type="InterPro" id="IPR006162">
    <property type="entry name" value="Ppantetheine_attach_site"/>
</dbReference>
<evidence type="ECO:0000256" key="5">
    <source>
        <dbReference type="ARBA" id="ARBA00022553"/>
    </source>
</evidence>
<dbReference type="GO" id="GO:0004312">
    <property type="term" value="F:fatty acid synthase activity"/>
    <property type="evidence" value="ECO:0007669"/>
    <property type="project" value="TreeGrafter"/>
</dbReference>
<dbReference type="InterPro" id="IPR020841">
    <property type="entry name" value="PKS_Beta-ketoAc_synthase_dom"/>
</dbReference>
<dbReference type="GO" id="GO:0031177">
    <property type="term" value="F:phosphopantetheine binding"/>
    <property type="evidence" value="ECO:0007669"/>
    <property type="project" value="InterPro"/>
</dbReference>
<dbReference type="GO" id="GO:0005737">
    <property type="term" value="C:cytoplasm"/>
    <property type="evidence" value="ECO:0007669"/>
    <property type="project" value="UniProtKB-SubCell"/>
</dbReference>
<dbReference type="InterPro" id="IPR018201">
    <property type="entry name" value="Ketoacyl_synth_AS"/>
</dbReference>
<keyword evidence="13" id="KW-0489">Methyltransferase</keyword>
<comment type="caution">
    <text evidence="13">The sequence shown here is derived from an EMBL/GenBank/DDBJ whole genome shotgun (WGS) entry which is preliminary data.</text>
</comment>
<dbReference type="Pfam" id="PF08242">
    <property type="entry name" value="Methyltransf_12"/>
    <property type="match status" value="1"/>
</dbReference>
<keyword evidence="14" id="KW-1185">Reference proteome</keyword>
<dbReference type="InterPro" id="IPR050091">
    <property type="entry name" value="PKS_NRPS_Biosynth_Enz"/>
</dbReference>
<evidence type="ECO:0000313" key="13">
    <source>
        <dbReference type="EMBL" id="RKH36720.1"/>
    </source>
</evidence>
<feature type="compositionally biased region" description="Basic and acidic residues" evidence="10">
    <location>
        <begin position="1129"/>
        <end position="1138"/>
    </location>
</feature>
<evidence type="ECO:0000256" key="7">
    <source>
        <dbReference type="ARBA" id="ARBA00022737"/>
    </source>
</evidence>
<keyword evidence="5" id="KW-0597">Phosphoprotein</keyword>
<dbReference type="InterPro" id="IPR020806">
    <property type="entry name" value="PKS_PP-bd"/>
</dbReference>
<evidence type="ECO:0000256" key="3">
    <source>
        <dbReference type="ARBA" id="ARBA00022450"/>
    </source>
</evidence>
<dbReference type="SMART" id="SM00823">
    <property type="entry name" value="PKS_PP"/>
    <property type="match status" value="1"/>
</dbReference>
<dbReference type="Pfam" id="PF02801">
    <property type="entry name" value="Ketoacyl-synt_C"/>
    <property type="match status" value="1"/>
</dbReference>
<evidence type="ECO:0000256" key="8">
    <source>
        <dbReference type="ARBA" id="ARBA00023268"/>
    </source>
</evidence>
<dbReference type="InterPro" id="IPR016039">
    <property type="entry name" value="Thiolase-like"/>
</dbReference>
<dbReference type="Gene3D" id="1.10.1240.100">
    <property type="match status" value="1"/>
</dbReference>
<organism evidence="13 14">
    <name type="scientific">Corallococcus sicarius</name>
    <dbReference type="NCBI Taxonomy" id="2316726"/>
    <lineage>
        <taxon>Bacteria</taxon>
        <taxon>Pseudomonadati</taxon>
        <taxon>Myxococcota</taxon>
        <taxon>Myxococcia</taxon>
        <taxon>Myxococcales</taxon>
        <taxon>Cystobacterineae</taxon>
        <taxon>Myxococcaceae</taxon>
        <taxon>Corallococcus</taxon>
    </lineage>
</organism>
<feature type="region of interest" description="Disordered" evidence="10">
    <location>
        <begin position="1119"/>
        <end position="1138"/>
    </location>
</feature>
<evidence type="ECO:0000256" key="10">
    <source>
        <dbReference type="SAM" id="MobiDB-lite"/>
    </source>
</evidence>
<evidence type="ECO:0000259" key="12">
    <source>
        <dbReference type="PROSITE" id="PS52004"/>
    </source>
</evidence>
<accession>A0A3A8MZG8</accession>
<dbReference type="InterPro" id="IPR009081">
    <property type="entry name" value="PP-bd_ACP"/>
</dbReference>
<keyword evidence="3" id="KW-0596">Phosphopantetheine</keyword>
<comment type="function">
    <text evidence="9">Involved in production of the polyketide antibiotic thailandamide.</text>
</comment>
<dbReference type="FunFam" id="3.40.47.10:FF:000019">
    <property type="entry name" value="Polyketide synthase type I"/>
    <property type="match status" value="1"/>
</dbReference>
<evidence type="ECO:0000313" key="14">
    <source>
        <dbReference type="Proteomes" id="UP000273405"/>
    </source>
</evidence>
<dbReference type="Gene3D" id="3.40.50.150">
    <property type="entry name" value="Vaccinia Virus protein VP39"/>
    <property type="match status" value="1"/>
</dbReference>
<dbReference type="SUPFAM" id="SSF47336">
    <property type="entry name" value="ACP-like"/>
    <property type="match status" value="1"/>
</dbReference>
<evidence type="ECO:0000256" key="1">
    <source>
        <dbReference type="ARBA" id="ARBA00004496"/>
    </source>
</evidence>
<dbReference type="SUPFAM" id="SSF53901">
    <property type="entry name" value="Thiolase-like"/>
    <property type="match status" value="1"/>
</dbReference>
<keyword evidence="6 13" id="KW-0808">Transferase</keyword>
<feature type="domain" description="Carrier" evidence="11">
    <location>
        <begin position="1042"/>
        <end position="1119"/>
    </location>
</feature>
<dbReference type="Proteomes" id="UP000273405">
    <property type="component" value="Unassembled WGS sequence"/>
</dbReference>
<dbReference type="GO" id="GO:0071770">
    <property type="term" value="P:DIM/DIP cell wall layer assembly"/>
    <property type="evidence" value="ECO:0007669"/>
    <property type="project" value="TreeGrafter"/>
</dbReference>
<dbReference type="Pfam" id="PF00550">
    <property type="entry name" value="PP-binding"/>
    <property type="match status" value="1"/>
</dbReference>
<dbReference type="GO" id="GO:0032259">
    <property type="term" value="P:methylation"/>
    <property type="evidence" value="ECO:0007669"/>
    <property type="project" value="UniProtKB-KW"/>
</dbReference>
<dbReference type="Pfam" id="PF00109">
    <property type="entry name" value="ketoacyl-synt"/>
    <property type="match status" value="1"/>
</dbReference>
<dbReference type="InterPro" id="IPR036736">
    <property type="entry name" value="ACP-like_sf"/>
</dbReference>
<dbReference type="SMART" id="SM00825">
    <property type="entry name" value="PKS_KS"/>
    <property type="match status" value="1"/>
</dbReference>
<comment type="pathway">
    <text evidence="2">Antibiotic biosynthesis.</text>
</comment>
<dbReference type="InterPro" id="IPR014031">
    <property type="entry name" value="Ketoacyl_synth_C"/>
</dbReference>
<proteinExistence type="predicted"/>
<dbReference type="PANTHER" id="PTHR43775:SF37">
    <property type="entry name" value="SI:DKEY-61P9.11"/>
    <property type="match status" value="1"/>
</dbReference>
<feature type="domain" description="Ketosynthase family 3 (KS3)" evidence="12">
    <location>
        <begin position="60"/>
        <end position="483"/>
    </location>
</feature>
<feature type="compositionally biased region" description="Basic and acidic residues" evidence="10">
    <location>
        <begin position="1"/>
        <end position="22"/>
    </location>
</feature>
<keyword evidence="8" id="KW-0511">Multifunctional enzyme</keyword>
<evidence type="ECO:0000256" key="9">
    <source>
        <dbReference type="ARBA" id="ARBA00054155"/>
    </source>
</evidence>
<dbReference type="EMBL" id="RAWG01000286">
    <property type="protein sequence ID" value="RKH36720.1"/>
    <property type="molecule type" value="Genomic_DNA"/>
</dbReference>
<evidence type="ECO:0000256" key="6">
    <source>
        <dbReference type="ARBA" id="ARBA00022679"/>
    </source>
</evidence>
<dbReference type="InterPro" id="IPR054514">
    <property type="entry name" value="RhiE-like_linker"/>
</dbReference>
<dbReference type="GO" id="GO:0006633">
    <property type="term" value="P:fatty acid biosynthetic process"/>
    <property type="evidence" value="ECO:0007669"/>
    <property type="project" value="InterPro"/>
</dbReference>
<evidence type="ECO:0000256" key="2">
    <source>
        <dbReference type="ARBA" id="ARBA00004792"/>
    </source>
</evidence>
<dbReference type="PROSITE" id="PS00606">
    <property type="entry name" value="KS3_1"/>
    <property type="match status" value="1"/>
</dbReference>
<feature type="region of interest" description="Disordered" evidence="10">
    <location>
        <begin position="1"/>
        <end position="53"/>
    </location>
</feature>
<comment type="subcellular location">
    <subcellularLocation>
        <location evidence="1">Cytoplasm</location>
    </subcellularLocation>
</comment>
<dbReference type="InterPro" id="IPR013217">
    <property type="entry name" value="Methyltransf_12"/>
</dbReference>
<dbReference type="InterPro" id="IPR014030">
    <property type="entry name" value="Ketoacyl_synth_N"/>
</dbReference>
<sequence length="1138" mass="122261">MRGAVEPEARALRGRAGQDVRQRAPARAGQDWRGHPHHHHAGGAEAARRGLPVKSPRAADDAIAIVGLACRFPGARDAAAFWENLREGVTSIRSTPEERWYWGSDPRSDDVSPRRAGYLEDVDRFDARFFGISRREAEWMDPQQRLMLELAFSCLEDAGHAPSSLSGAPVGVYVGASSWDYRELHHLGDRPAEPHTALGLATSLLANRISHHFNWKGPSVPVDTACSSSLVALHQAVRDLRSGDCDSALVGGVNLCLTPFVFNCFTRSGMLAPDGLCKTFDARADGYVRGEGAGFIFLRPLARALADGDAIYGVVRGTAVNHGGAAVTLTSPNAFAQSAVIEKAYRDADVRPEQVSYVEAHGTGTPLGDPIEITALKRAFSHMARDADVTLGERTIALGSVKTQIGHLEAAAGIAGVIKVLLSLEHEALPGLAQFQALNPRIRLERSPFHLPTRLTPWPRGGRVASISSFGFGGVNSHAVLAEPPARTARAAAASAATAGHVFVLSAANPDRLRARAGDLLAFLERTEGGPEALDADTFASLLYTLQVGRDALPERLAAVVETPSQLALLLRAFVAGNVLPAAEQGRVERAVKDTAQDAATWDARTLCARWTEGVAVDWARLWGGASPWRMRLPTYPFDDQRYWLTEKPAHLSWGNPTVSVPDRSASIQALLARHLDDERVTQEACVFGVHRALLALGLGTAQPRAGLRERLGVAANHERLLGELLRIAASAGHLAEEGEMIRLTGDTPAAPPRTDAPTSRLLWTCLDRLVPVLRGETRATEVVFPGGSMELVEAVYAGNAVADFFNTRAADAVEAAVVSRLGHLKPGETLRLLEVGAGTGGTSRFLFERLRPYADRLVYTYTDRSRSFLSHGERFREQAPSLTLAVLDIEKPFDDANTVDPGPYDVVVASNVLHATRDIQRTVENVGAFLAPGGVLVLNELAAVTAFTTLTFGLLEGWWLFEDAELRMPGSPALTYEQWSRVLARKRFVEIRSVAGAGAEHLGQQLVTAVWSGTSRAARGPASRNVLRQGAPAVETAPARLPGETLEQSLIATLAALLKVAAEQILPDARLNDLGVDSLVAMDLRSQLGTRLGCSIPMSLYLDDLTVGEAAQRLAQLQGTSMGPPPAAHDDNEEGHV</sequence>
<keyword evidence="7" id="KW-0677">Repeat</keyword>
<evidence type="ECO:0000259" key="11">
    <source>
        <dbReference type="PROSITE" id="PS50075"/>
    </source>
</evidence>
<keyword evidence="4" id="KW-0963">Cytoplasm</keyword>
<dbReference type="PROSITE" id="PS50075">
    <property type="entry name" value="CARRIER"/>
    <property type="match status" value="1"/>
</dbReference>
<dbReference type="PROSITE" id="PS00012">
    <property type="entry name" value="PHOSPHOPANTETHEINE"/>
    <property type="match status" value="1"/>
</dbReference>
<protein>
    <submittedName>
        <fullName evidence="13">Methyltransferase</fullName>
    </submittedName>
</protein>
<gene>
    <name evidence="13" type="ORF">D7X12_32200</name>
</gene>
<dbReference type="GO" id="GO:0005886">
    <property type="term" value="C:plasma membrane"/>
    <property type="evidence" value="ECO:0007669"/>
    <property type="project" value="TreeGrafter"/>
</dbReference>
<reference evidence="14" key="1">
    <citation type="submission" date="2018-09" db="EMBL/GenBank/DDBJ databases">
        <authorList>
            <person name="Livingstone P.G."/>
            <person name="Whitworth D.E."/>
        </authorList>
    </citation>
    <scope>NUCLEOTIDE SEQUENCE [LARGE SCALE GENOMIC DNA]</scope>
    <source>
        <strain evidence="14">CA040B</strain>
    </source>
</reference>
<dbReference type="CDD" id="cd00833">
    <property type="entry name" value="PKS"/>
    <property type="match status" value="1"/>
</dbReference>
<dbReference type="PANTHER" id="PTHR43775">
    <property type="entry name" value="FATTY ACID SYNTHASE"/>
    <property type="match status" value="1"/>
</dbReference>
<name>A0A3A8MZG8_9BACT</name>
<dbReference type="AlphaFoldDB" id="A0A3A8MZG8"/>
<evidence type="ECO:0000256" key="4">
    <source>
        <dbReference type="ARBA" id="ARBA00022490"/>
    </source>
</evidence>
<dbReference type="Gene3D" id="3.40.47.10">
    <property type="match status" value="1"/>
</dbReference>
<dbReference type="GO" id="GO:0004315">
    <property type="term" value="F:3-oxoacyl-[acyl-carrier-protein] synthase activity"/>
    <property type="evidence" value="ECO:0007669"/>
    <property type="project" value="InterPro"/>
</dbReference>
<dbReference type="Gene3D" id="1.10.1200.10">
    <property type="entry name" value="ACP-like"/>
    <property type="match status" value="1"/>
</dbReference>